<reference evidence="2 3" key="1">
    <citation type="journal article" date="2025" name="Int. J. Syst. Evol. Microbiol.">
        <title>Desulfovibrio falkowii sp. nov., Porphyromonas miyakawae sp. nov., Mediterraneibacter flintii sp. nov. and Owariibacterium komagatae gen. nov., sp. nov., isolated from human faeces.</title>
        <authorList>
            <person name="Hamaguchi T."/>
            <person name="Ohara M."/>
            <person name="Hisatomi A."/>
            <person name="Sekiguchi K."/>
            <person name="Takeda J.I."/>
            <person name="Ueyama J."/>
            <person name="Ito M."/>
            <person name="Nishiwaki H."/>
            <person name="Ogi T."/>
            <person name="Hirayama M."/>
            <person name="Ohkuma M."/>
            <person name="Sakamoto M."/>
            <person name="Ohno K."/>
        </authorList>
    </citation>
    <scope>NUCLEOTIDE SEQUENCE [LARGE SCALE GENOMIC DNA]</scope>
    <source>
        <strain evidence="2 3">13CB11C</strain>
    </source>
</reference>
<evidence type="ECO:0000259" key="1">
    <source>
        <dbReference type="SMART" id="SM00563"/>
    </source>
</evidence>
<dbReference type="RefSeq" id="WP_411915132.1">
    <property type="nucleotide sequence ID" value="NZ_BAAFSF010000001.1"/>
</dbReference>
<keyword evidence="2" id="KW-0012">Acyltransferase</keyword>
<accession>A0ABQ0E0T6</accession>
<evidence type="ECO:0000313" key="3">
    <source>
        <dbReference type="Proteomes" id="UP001628220"/>
    </source>
</evidence>
<dbReference type="InterPro" id="IPR002123">
    <property type="entry name" value="Plipid/glycerol_acylTrfase"/>
</dbReference>
<feature type="domain" description="Phospholipid/glycerol acyltransferase" evidence="1">
    <location>
        <begin position="110"/>
        <end position="227"/>
    </location>
</feature>
<name>A0ABQ0E0T6_9PORP</name>
<organism evidence="2 3">
    <name type="scientific">Porphyromonas miyakawae</name>
    <dbReference type="NCBI Taxonomy" id="3137470"/>
    <lineage>
        <taxon>Bacteria</taxon>
        <taxon>Pseudomonadati</taxon>
        <taxon>Bacteroidota</taxon>
        <taxon>Bacteroidia</taxon>
        <taxon>Bacteroidales</taxon>
        <taxon>Porphyromonadaceae</taxon>
        <taxon>Porphyromonas</taxon>
    </lineage>
</organism>
<gene>
    <name evidence="2" type="ORF">Tsumi_04230</name>
</gene>
<dbReference type="GO" id="GO:0016746">
    <property type="term" value="F:acyltransferase activity"/>
    <property type="evidence" value="ECO:0007669"/>
    <property type="project" value="UniProtKB-KW"/>
</dbReference>
<keyword evidence="2" id="KW-0808">Transferase</keyword>
<evidence type="ECO:0000313" key="2">
    <source>
        <dbReference type="EMBL" id="GAB1251319.1"/>
    </source>
</evidence>
<keyword evidence="3" id="KW-1185">Reference proteome</keyword>
<protein>
    <submittedName>
        <fullName evidence="2">1-acyl-sn-glycerol-3-phosphate acyltransferase</fullName>
    </submittedName>
</protein>
<dbReference type="SMART" id="SM00563">
    <property type="entry name" value="PlsC"/>
    <property type="match status" value="1"/>
</dbReference>
<sequence length="320" mass="37437">MTLEKGCSIWHKQTLSHEKIRMNTQDKDQAQSAQIKLIDVRKVAAAKLKRPLPRFVTRFLEKWICQDEINYVLSKYGHLEGIEFARQLIEYFNIHLSFKGVERLPKDPRQLFICNHPLGALDGICLTVMIAEHYQTEIRYIVNDMLLNLEPFRHIFVPVNTLGAQSRESVVKLNEALAGPYPVITFPAGVCSRKINGEIKDLPWKNSYIRQATRYERNIVPLYFDGYNSKRFYQTELWRKRLGVKFNIGTTMLPQEMFKSKGNHYTVLVGDPISYKDLQERKERVDVLSKKIRARVYSLPSFYLTEDVKPKITTNHEQKK</sequence>
<dbReference type="EMBL" id="BAAFSF010000001">
    <property type="protein sequence ID" value="GAB1251319.1"/>
    <property type="molecule type" value="Genomic_DNA"/>
</dbReference>
<dbReference type="SUPFAM" id="SSF69593">
    <property type="entry name" value="Glycerol-3-phosphate (1)-acyltransferase"/>
    <property type="match status" value="1"/>
</dbReference>
<dbReference type="InterPro" id="IPR045746">
    <property type="entry name" value="ACT14924-like_Acyltransf_dom"/>
</dbReference>
<comment type="caution">
    <text evidence="2">The sequence shown here is derived from an EMBL/GenBank/DDBJ whole genome shotgun (WGS) entry which is preliminary data.</text>
</comment>
<dbReference type="Pfam" id="PF19576">
    <property type="entry name" value="Acyltransf_2"/>
    <property type="match status" value="1"/>
</dbReference>
<dbReference type="Proteomes" id="UP001628220">
    <property type="component" value="Unassembled WGS sequence"/>
</dbReference>
<proteinExistence type="predicted"/>